<accession>A0A8J7RNP6</accession>
<proteinExistence type="inferred from homology"/>
<dbReference type="SUPFAM" id="SSF143011">
    <property type="entry name" value="RelE-like"/>
    <property type="match status" value="1"/>
</dbReference>
<name>A0A8J7RNP6_9BACT</name>
<dbReference type="InterPro" id="IPR051803">
    <property type="entry name" value="TA_system_RelE-like_toxin"/>
</dbReference>
<dbReference type="InterPro" id="IPR007712">
    <property type="entry name" value="RelE/ParE_toxin"/>
</dbReference>
<gene>
    <name evidence="3" type="ORF">NATSA_11960</name>
</gene>
<keyword evidence="2" id="KW-1277">Toxin-antitoxin system</keyword>
<evidence type="ECO:0000256" key="2">
    <source>
        <dbReference type="ARBA" id="ARBA00022649"/>
    </source>
</evidence>
<dbReference type="Proteomes" id="UP000673975">
    <property type="component" value="Unassembled WGS sequence"/>
</dbReference>
<dbReference type="PANTHER" id="PTHR33755:SF5">
    <property type="entry name" value="TYPE II TOXIN-ANTITOXIN SYSTEM RELE_PARE FAMILY TOXIN"/>
    <property type="match status" value="1"/>
</dbReference>
<dbReference type="Pfam" id="PF05016">
    <property type="entry name" value="ParE_toxin"/>
    <property type="match status" value="1"/>
</dbReference>
<evidence type="ECO:0000313" key="4">
    <source>
        <dbReference type="Proteomes" id="UP000673975"/>
    </source>
</evidence>
<dbReference type="InterPro" id="IPR035093">
    <property type="entry name" value="RelE/ParE_toxin_dom_sf"/>
</dbReference>
<comment type="caution">
    <text evidence="3">The sequence shown here is derived from an EMBL/GenBank/DDBJ whole genome shotgun (WGS) entry which is preliminary data.</text>
</comment>
<keyword evidence="4" id="KW-1185">Reference proteome</keyword>
<dbReference type="RefSeq" id="WP_210512840.1">
    <property type="nucleotide sequence ID" value="NZ_JAFIDN010000010.1"/>
</dbReference>
<comment type="similarity">
    <text evidence="1">Belongs to the RelE toxin family.</text>
</comment>
<dbReference type="EMBL" id="JAFIDN010000010">
    <property type="protein sequence ID" value="MBP3193383.1"/>
    <property type="molecule type" value="Genomic_DNA"/>
</dbReference>
<evidence type="ECO:0000313" key="3">
    <source>
        <dbReference type="EMBL" id="MBP3193383.1"/>
    </source>
</evidence>
<protein>
    <submittedName>
        <fullName evidence="3">Type II toxin-antitoxin system RelE/ParE family toxin</fullName>
    </submittedName>
</protein>
<sequence>MEVIWTKLAIQRVNSNVNYIDQYNFQAAKKWSELIFERTDQLIEYPESGRIVPEYNHPDLREIIEGNYRIIYRIRKPKRVIYITTVLHVRQKPTQPGKLFR</sequence>
<dbReference type="Gene3D" id="3.30.2310.20">
    <property type="entry name" value="RelE-like"/>
    <property type="match status" value="1"/>
</dbReference>
<organism evidence="3 4">
    <name type="scientific">Natronogracilivirga saccharolytica</name>
    <dbReference type="NCBI Taxonomy" id="2812953"/>
    <lineage>
        <taxon>Bacteria</taxon>
        <taxon>Pseudomonadati</taxon>
        <taxon>Balneolota</taxon>
        <taxon>Balneolia</taxon>
        <taxon>Balneolales</taxon>
        <taxon>Cyclonatronaceae</taxon>
        <taxon>Natronogracilivirga</taxon>
    </lineage>
</organism>
<reference evidence="3" key="1">
    <citation type="submission" date="2021-02" db="EMBL/GenBank/DDBJ databases">
        <title>Natronogracilivirga saccharolytica gen. nov. sp. nov. a new anaerobic, haloalkiliphilic carbohydrate-fermenting bacterium from soda lake and proposing of Cyclonatronumiaceae fam. nov. in the phylum Balneolaeota.</title>
        <authorList>
            <person name="Zhilina T.N."/>
            <person name="Sorokin D.Y."/>
            <person name="Zavarzina D.G."/>
            <person name="Toshchakov S.V."/>
            <person name="Kublanov I.V."/>
        </authorList>
    </citation>
    <scope>NUCLEOTIDE SEQUENCE</scope>
    <source>
        <strain evidence="3">Z-1702</strain>
    </source>
</reference>
<dbReference type="PANTHER" id="PTHR33755">
    <property type="entry name" value="TOXIN PARE1-RELATED"/>
    <property type="match status" value="1"/>
</dbReference>
<dbReference type="AlphaFoldDB" id="A0A8J7RNP6"/>
<evidence type="ECO:0000256" key="1">
    <source>
        <dbReference type="ARBA" id="ARBA00006226"/>
    </source>
</evidence>